<comment type="caution">
    <text evidence="1">The sequence shown here is derived from an EMBL/GenBank/DDBJ whole genome shotgun (WGS) entry which is preliminary data.</text>
</comment>
<organism evidence="1 2">
    <name type="scientific">Chloebia gouldiae</name>
    <name type="common">Gouldian finch</name>
    <name type="synonym">Erythrura gouldiae</name>
    <dbReference type="NCBI Taxonomy" id="44316"/>
    <lineage>
        <taxon>Eukaryota</taxon>
        <taxon>Metazoa</taxon>
        <taxon>Chordata</taxon>
        <taxon>Craniata</taxon>
        <taxon>Vertebrata</taxon>
        <taxon>Euteleostomi</taxon>
        <taxon>Archelosauria</taxon>
        <taxon>Archosauria</taxon>
        <taxon>Dinosauria</taxon>
        <taxon>Saurischia</taxon>
        <taxon>Theropoda</taxon>
        <taxon>Coelurosauria</taxon>
        <taxon>Aves</taxon>
        <taxon>Neognathae</taxon>
        <taxon>Neoaves</taxon>
        <taxon>Telluraves</taxon>
        <taxon>Australaves</taxon>
        <taxon>Passeriformes</taxon>
        <taxon>Passeroidea</taxon>
        <taxon>Passeridae</taxon>
        <taxon>Chloebia</taxon>
    </lineage>
</organism>
<reference evidence="1 2" key="1">
    <citation type="journal article" date="2018" name="Proc. R. Soc. B">
        <title>A non-coding region near Follistatin controls head colour polymorphism in the Gouldian finch.</title>
        <authorList>
            <person name="Toomey M.B."/>
            <person name="Marques C.I."/>
            <person name="Andrade P."/>
            <person name="Araujo P.M."/>
            <person name="Sabatino S."/>
            <person name="Gazda M.A."/>
            <person name="Afonso S."/>
            <person name="Lopes R.J."/>
            <person name="Corbo J.C."/>
            <person name="Carneiro M."/>
        </authorList>
    </citation>
    <scope>NUCLEOTIDE SEQUENCE [LARGE SCALE GENOMIC DNA]</scope>
    <source>
        <strain evidence="1">Red01</strain>
        <tissue evidence="1">Muscle</tissue>
    </source>
</reference>
<feature type="non-terminal residue" evidence="1">
    <location>
        <position position="180"/>
    </location>
</feature>
<proteinExistence type="predicted"/>
<dbReference type="AlphaFoldDB" id="A0A3L8SK48"/>
<keyword evidence="2" id="KW-1185">Reference proteome</keyword>
<protein>
    <submittedName>
        <fullName evidence="1">Uncharacterized protein</fullName>
    </submittedName>
</protein>
<evidence type="ECO:0000313" key="1">
    <source>
        <dbReference type="EMBL" id="RLW03572.1"/>
    </source>
</evidence>
<accession>A0A3L8SK48</accession>
<dbReference type="Proteomes" id="UP000276834">
    <property type="component" value="Unassembled WGS sequence"/>
</dbReference>
<evidence type="ECO:0000313" key="2">
    <source>
        <dbReference type="Proteomes" id="UP000276834"/>
    </source>
</evidence>
<gene>
    <name evidence="1" type="ORF">DV515_00006445</name>
</gene>
<dbReference type="EMBL" id="QUSF01000015">
    <property type="protein sequence ID" value="RLW03572.1"/>
    <property type="molecule type" value="Genomic_DNA"/>
</dbReference>
<sequence>MFCSNSPCAGPEQWSSLFCVSLSPHTLGAQSCVLSPLPGGAGCSEECLDDRPALKLVNPSAEHLSCQELLSWRTMAGSRVRGCAVPAAFDHTWCGSKRGLLLPRVTIYEQMPVPTGMVQGIDNDILNKIQKKKNICVHEEKMYRGSFSTLAQGSRGNAASPLPFTTTTPDVLGVLASVGL</sequence>
<name>A0A3L8SK48_CHLGU</name>